<dbReference type="InterPro" id="IPR029787">
    <property type="entry name" value="Nucleotide_cyclase"/>
</dbReference>
<evidence type="ECO:0000313" key="6">
    <source>
        <dbReference type="EMBL" id="SFP15187.1"/>
    </source>
</evidence>
<evidence type="ECO:0000313" key="5">
    <source>
        <dbReference type="EMBL" id="GEM01108.1"/>
    </source>
</evidence>
<dbReference type="InterPro" id="IPR035919">
    <property type="entry name" value="EAL_sf"/>
</dbReference>
<dbReference type="CDD" id="cd01949">
    <property type="entry name" value="GGDEF"/>
    <property type="match status" value="1"/>
</dbReference>
<dbReference type="PANTHER" id="PTHR44757">
    <property type="entry name" value="DIGUANYLATE CYCLASE DGCP"/>
    <property type="match status" value="1"/>
</dbReference>
<dbReference type="InterPro" id="IPR035965">
    <property type="entry name" value="PAS-like_dom_sf"/>
</dbReference>
<dbReference type="EMBL" id="FOXC01000007">
    <property type="protein sequence ID" value="SFP15187.1"/>
    <property type="molecule type" value="Genomic_DNA"/>
</dbReference>
<dbReference type="Proteomes" id="UP000321547">
    <property type="component" value="Unassembled WGS sequence"/>
</dbReference>
<dbReference type="NCBIfam" id="TIGR00229">
    <property type="entry name" value="sensory_box"/>
    <property type="match status" value="1"/>
</dbReference>
<feature type="domain" description="PAC" evidence="2">
    <location>
        <begin position="118"/>
        <end position="170"/>
    </location>
</feature>
<dbReference type="SUPFAM" id="SSF141868">
    <property type="entry name" value="EAL domain-like"/>
    <property type="match status" value="1"/>
</dbReference>
<protein>
    <submittedName>
        <fullName evidence="6">PAS domain S-box-containing protein/diguanylate cyclase (GGDEF) domain-containing protein</fullName>
    </submittedName>
</protein>
<dbReference type="CDD" id="cd01948">
    <property type="entry name" value="EAL"/>
    <property type="match status" value="1"/>
</dbReference>
<accession>A0A1I5N0J1</accession>
<dbReference type="PROSITE" id="PS50887">
    <property type="entry name" value="GGDEF"/>
    <property type="match status" value="1"/>
</dbReference>
<dbReference type="Pfam" id="PF00990">
    <property type="entry name" value="GGDEF"/>
    <property type="match status" value="1"/>
</dbReference>
<dbReference type="CDD" id="cd00130">
    <property type="entry name" value="PAS"/>
    <property type="match status" value="1"/>
</dbReference>
<dbReference type="STRING" id="306540.SAMN05421839_10729"/>
<evidence type="ECO:0000259" key="1">
    <source>
        <dbReference type="PROSITE" id="PS50112"/>
    </source>
</evidence>
<dbReference type="PROSITE" id="PS50112">
    <property type="entry name" value="PAS"/>
    <property type="match status" value="1"/>
</dbReference>
<gene>
    <name evidence="5" type="ORF">HHA03_06400</name>
    <name evidence="6" type="ORF">SAMN05421839_10729</name>
</gene>
<dbReference type="Proteomes" id="UP000242243">
    <property type="component" value="Unassembled WGS sequence"/>
</dbReference>
<dbReference type="InterPro" id="IPR052155">
    <property type="entry name" value="Biofilm_reg_signaling"/>
</dbReference>
<dbReference type="InterPro" id="IPR000014">
    <property type="entry name" value="PAS"/>
</dbReference>
<proteinExistence type="predicted"/>
<feature type="domain" description="EAL" evidence="3">
    <location>
        <begin position="461"/>
        <end position="715"/>
    </location>
</feature>
<dbReference type="Gene3D" id="3.30.70.270">
    <property type="match status" value="1"/>
</dbReference>
<reference evidence="5 8" key="2">
    <citation type="submission" date="2019-07" db="EMBL/GenBank/DDBJ databases">
        <title>Whole genome shotgun sequence of Halolactibacillus halophilus NBRC 100868.</title>
        <authorList>
            <person name="Hosoyama A."/>
            <person name="Uohara A."/>
            <person name="Ohji S."/>
            <person name="Ichikawa N."/>
        </authorList>
    </citation>
    <scope>NUCLEOTIDE SEQUENCE [LARGE SCALE GENOMIC DNA]</scope>
    <source>
        <strain evidence="5 8">NBRC 100868</strain>
    </source>
</reference>
<dbReference type="Pfam" id="PF00563">
    <property type="entry name" value="EAL"/>
    <property type="match status" value="1"/>
</dbReference>
<keyword evidence="8" id="KW-1185">Reference proteome</keyword>
<dbReference type="SUPFAM" id="SSF55073">
    <property type="entry name" value="Nucleotide cyclase"/>
    <property type="match status" value="1"/>
</dbReference>
<dbReference type="PROSITE" id="PS50113">
    <property type="entry name" value="PAC"/>
    <property type="match status" value="1"/>
</dbReference>
<dbReference type="InterPro" id="IPR001633">
    <property type="entry name" value="EAL_dom"/>
</dbReference>
<dbReference type="Pfam" id="PF13426">
    <property type="entry name" value="PAS_9"/>
    <property type="match status" value="1"/>
</dbReference>
<dbReference type="InterPro" id="IPR000700">
    <property type="entry name" value="PAS-assoc_C"/>
</dbReference>
<dbReference type="Gene3D" id="3.30.450.20">
    <property type="entry name" value="PAS domain"/>
    <property type="match status" value="1"/>
</dbReference>
<dbReference type="PANTHER" id="PTHR44757:SF2">
    <property type="entry name" value="BIOFILM ARCHITECTURE MAINTENANCE PROTEIN MBAA"/>
    <property type="match status" value="1"/>
</dbReference>
<feature type="domain" description="GGDEF" evidence="4">
    <location>
        <begin position="321"/>
        <end position="452"/>
    </location>
</feature>
<organism evidence="6 7">
    <name type="scientific">Halolactibacillus halophilus</name>
    <dbReference type="NCBI Taxonomy" id="306540"/>
    <lineage>
        <taxon>Bacteria</taxon>
        <taxon>Bacillati</taxon>
        <taxon>Bacillota</taxon>
        <taxon>Bacilli</taxon>
        <taxon>Bacillales</taxon>
        <taxon>Bacillaceae</taxon>
        <taxon>Halolactibacillus</taxon>
    </lineage>
</organism>
<evidence type="ECO:0000259" key="4">
    <source>
        <dbReference type="PROSITE" id="PS50887"/>
    </source>
</evidence>
<dbReference type="PROSITE" id="PS50883">
    <property type="entry name" value="EAL"/>
    <property type="match status" value="1"/>
</dbReference>
<dbReference type="SMART" id="SM00267">
    <property type="entry name" value="GGDEF"/>
    <property type="match status" value="1"/>
</dbReference>
<dbReference type="Gene3D" id="3.20.20.450">
    <property type="entry name" value="EAL domain"/>
    <property type="match status" value="1"/>
</dbReference>
<dbReference type="AlphaFoldDB" id="A0A1I5N0J1"/>
<dbReference type="InterPro" id="IPR043128">
    <property type="entry name" value="Rev_trsase/Diguanyl_cyclase"/>
</dbReference>
<evidence type="ECO:0000313" key="8">
    <source>
        <dbReference type="Proteomes" id="UP000321547"/>
    </source>
</evidence>
<dbReference type="RefSeq" id="WP_089830692.1">
    <property type="nucleotide sequence ID" value="NZ_BJWI01000005.1"/>
</dbReference>
<dbReference type="NCBIfam" id="TIGR00254">
    <property type="entry name" value="GGDEF"/>
    <property type="match status" value="1"/>
</dbReference>
<dbReference type="SUPFAM" id="SSF55785">
    <property type="entry name" value="PYP-like sensor domain (PAS domain)"/>
    <property type="match status" value="1"/>
</dbReference>
<name>A0A1I5N0J1_9BACI</name>
<dbReference type="SMART" id="SM00052">
    <property type="entry name" value="EAL"/>
    <property type="match status" value="1"/>
</dbReference>
<dbReference type="InterPro" id="IPR000160">
    <property type="entry name" value="GGDEF_dom"/>
</dbReference>
<evidence type="ECO:0000313" key="7">
    <source>
        <dbReference type="Proteomes" id="UP000242243"/>
    </source>
</evidence>
<feature type="domain" description="PAS" evidence="1">
    <location>
        <begin position="60"/>
        <end position="96"/>
    </location>
</feature>
<sequence length="715" mass="82803">MTNPSITDMLEQQTLSQLLEQFKERQLAEDELKKHLYTYVSTKVFSTDELNKSVSRTFDIILLDDKGYLTYCDQSFAKHLGYQQDELIDHHYRMLHAKVHDDQFYNDMWQTIQQGDVWTGDIVTVAKTNTALWYRTTIIPILDGDQKPFQFIVFHTDITDVKKSDKAILEQLDDDYRKVLSHVMNLTFRVNRDKTVNRYRFRLFEGKLIRKMSPSFDQIVTGHDVFFGQNPELTYYFERAFEGEEVRFKHQYKQTILLTTLVPIIEKGQVVEVVGSSSDVTSLEEAEKKAKRLTYYDLLTDLPNREKFKHDLTDYLHHQPRDLALLICDIDKLKNINDTLGEVIGDDVIQTVVTRIRAELTDFDTLYRYGGDEFAIITTGDEARLKNLTERMIQAINRPVTSHRQDVFVSASIGVSRFSLDATTKEQLVRHANVAVHYCKLNGRNHTLFFSETMEEDYNENLILDADIRKALYNKEFELYYQPQINVITGEVIGLEALIRWMHPKKGPVSPAKFIPLAEESGVITQIGEWVIREACQQHQTWLKEGYEPIRIAVNVSAIELQRTDFSEKVRSILTETNMDPHFLEIEITENSVMQNTEECILTMNCLRKMGISLSIDDFGTGYSSFGYLKQFPINYLKIDQSFVRSALKEQSSAAIVKAMIQLAHNFGLRVVAEGVEDEAILSLLKAENCDFYQGYFYSKPIRAVDIKERILKAK</sequence>
<evidence type="ECO:0000259" key="2">
    <source>
        <dbReference type="PROSITE" id="PS50113"/>
    </source>
</evidence>
<reference evidence="6 7" key="1">
    <citation type="submission" date="2016-10" db="EMBL/GenBank/DDBJ databases">
        <authorList>
            <person name="de Groot N.N."/>
        </authorList>
    </citation>
    <scope>NUCLEOTIDE SEQUENCE [LARGE SCALE GENOMIC DNA]</scope>
    <source>
        <strain evidence="6 7">DSM 17073</strain>
    </source>
</reference>
<dbReference type="EMBL" id="BJWI01000005">
    <property type="protein sequence ID" value="GEM01108.1"/>
    <property type="molecule type" value="Genomic_DNA"/>
</dbReference>
<dbReference type="OrthoDB" id="9759607at2"/>
<dbReference type="FunFam" id="3.20.20.450:FF:000001">
    <property type="entry name" value="Cyclic di-GMP phosphodiesterase yahA"/>
    <property type="match status" value="1"/>
</dbReference>
<evidence type="ECO:0000259" key="3">
    <source>
        <dbReference type="PROSITE" id="PS50883"/>
    </source>
</evidence>